<dbReference type="InParanoid" id="A0A1B1AH00"/>
<proteinExistence type="predicted"/>
<gene>
    <name evidence="1" type="ORF">ATE48_07750</name>
</gene>
<dbReference type="Proteomes" id="UP000092498">
    <property type="component" value="Chromosome"/>
</dbReference>
<dbReference type="EMBL" id="CP013244">
    <property type="protein sequence ID" value="ANP45825.1"/>
    <property type="molecule type" value="Genomic_DNA"/>
</dbReference>
<protein>
    <submittedName>
        <fullName evidence="1">Uncharacterized protein</fullName>
    </submittedName>
</protein>
<dbReference type="KEGG" id="cbot:ATE48_07750"/>
<reference evidence="1 2" key="1">
    <citation type="submission" date="2015-11" db="EMBL/GenBank/DDBJ databases">
        <title>Whole-Genome Sequence of Candidatus Oderbacter manganicum from the National Park Lower Oder Valley, Germany.</title>
        <authorList>
            <person name="Braun B."/>
            <person name="Liere K."/>
            <person name="Szewzyk U."/>
        </authorList>
    </citation>
    <scope>NUCLEOTIDE SEQUENCE [LARGE SCALE GENOMIC DNA]</scope>
    <source>
        <strain evidence="1 2">OTSz_A_272</strain>
    </source>
</reference>
<evidence type="ECO:0000313" key="1">
    <source>
        <dbReference type="EMBL" id="ANP45825.1"/>
    </source>
</evidence>
<sequence>MRARLWRGLAMRAADDLLQRFERACVEWGRRHSPERAKDFCLGQLSIADRDLLFEILSLMNRIERRR</sequence>
<name>A0A1B1AH00_9PROT</name>
<accession>A0A1B1AH00</accession>
<dbReference type="STRING" id="1759059.ATE48_07750"/>
<keyword evidence="2" id="KW-1185">Reference proteome</keyword>
<evidence type="ECO:0000313" key="2">
    <source>
        <dbReference type="Proteomes" id="UP000092498"/>
    </source>
</evidence>
<dbReference type="AlphaFoldDB" id="A0A1B1AH00"/>
<organism evidence="1 2">
    <name type="scientific">Candidatus Viadribacter manganicus</name>
    <dbReference type="NCBI Taxonomy" id="1759059"/>
    <lineage>
        <taxon>Bacteria</taxon>
        <taxon>Pseudomonadati</taxon>
        <taxon>Pseudomonadota</taxon>
        <taxon>Alphaproteobacteria</taxon>
        <taxon>Hyphomonadales</taxon>
        <taxon>Hyphomonadaceae</taxon>
        <taxon>Candidatus Viadribacter</taxon>
    </lineage>
</organism>